<gene>
    <name evidence="1" type="ORF">KK488_16010</name>
</gene>
<proteinExistence type="predicted"/>
<dbReference type="EMBL" id="JAHGAW010000011">
    <property type="protein sequence ID" value="MBT2188460.1"/>
    <property type="molecule type" value="Genomic_DNA"/>
</dbReference>
<evidence type="ECO:0008006" key="3">
    <source>
        <dbReference type="Google" id="ProtNLM"/>
    </source>
</evidence>
<evidence type="ECO:0000313" key="2">
    <source>
        <dbReference type="Proteomes" id="UP001138757"/>
    </source>
</evidence>
<dbReference type="Gene3D" id="2.140.10.10">
    <property type="entry name" value="Quinoprotein alcohol dehydrogenase-like superfamily"/>
    <property type="match status" value="1"/>
</dbReference>
<dbReference type="InterPro" id="IPR011047">
    <property type="entry name" value="Quinoprotein_ADH-like_sf"/>
</dbReference>
<dbReference type="RefSeq" id="WP_214624718.1">
    <property type="nucleotide sequence ID" value="NZ_JAHGAW010000011.1"/>
</dbReference>
<dbReference type="AlphaFoldDB" id="A0A9X1ISQ0"/>
<reference evidence="1" key="1">
    <citation type="submission" date="2021-05" db="EMBL/GenBank/DDBJ databases">
        <title>Genome of Sphingobium sp. strain.</title>
        <authorList>
            <person name="Fan R."/>
        </authorList>
    </citation>
    <scope>NUCLEOTIDE SEQUENCE</scope>
    <source>
        <strain evidence="1">H33</strain>
    </source>
</reference>
<evidence type="ECO:0000313" key="1">
    <source>
        <dbReference type="EMBL" id="MBT2188460.1"/>
    </source>
</evidence>
<dbReference type="Proteomes" id="UP001138757">
    <property type="component" value="Unassembled WGS sequence"/>
</dbReference>
<name>A0A9X1ISQ0_9SPHN</name>
<sequence length="71" mass="8050">MAWDPAHRRKVWTIKERWPVWSGTAVTAAGIVFYGNLEGWFKAVDADTGKLWQFPAKRSWAGRPCSGDRTA</sequence>
<organism evidence="1 2">
    <name type="scientific">Sphingobium nicotianae</name>
    <dbReference type="NCBI Taxonomy" id="2782607"/>
    <lineage>
        <taxon>Bacteria</taxon>
        <taxon>Pseudomonadati</taxon>
        <taxon>Pseudomonadota</taxon>
        <taxon>Alphaproteobacteria</taxon>
        <taxon>Sphingomonadales</taxon>
        <taxon>Sphingomonadaceae</taxon>
        <taxon>Sphingobium</taxon>
    </lineage>
</organism>
<comment type="caution">
    <text evidence="1">The sequence shown here is derived from an EMBL/GenBank/DDBJ whole genome shotgun (WGS) entry which is preliminary data.</text>
</comment>
<keyword evidence="2" id="KW-1185">Reference proteome</keyword>
<protein>
    <recommendedName>
        <fullName evidence="3">PQQ-binding-like beta-propeller repeat protein</fullName>
    </recommendedName>
</protein>
<dbReference type="SUPFAM" id="SSF50998">
    <property type="entry name" value="Quinoprotein alcohol dehydrogenase-like"/>
    <property type="match status" value="1"/>
</dbReference>
<accession>A0A9X1ISQ0</accession>